<keyword evidence="1 2" id="KW-0808">Transferase</keyword>
<dbReference type="EMBL" id="JASCTH010000009">
    <property type="protein sequence ID" value="MDI6100036.1"/>
    <property type="molecule type" value="Genomic_DNA"/>
</dbReference>
<dbReference type="PANTHER" id="PTHR12788">
    <property type="entry name" value="PROTEIN-TYROSINE SULFOTRANSFERASE 2"/>
    <property type="match status" value="1"/>
</dbReference>
<keyword evidence="3" id="KW-1185">Reference proteome</keyword>
<reference evidence="2 3" key="1">
    <citation type="submission" date="2023-05" db="EMBL/GenBank/DDBJ databases">
        <title>Actinoplanes sp. NEAU-A12 genome sequencing.</title>
        <authorList>
            <person name="Wang Z.-S."/>
        </authorList>
    </citation>
    <scope>NUCLEOTIDE SEQUENCE [LARGE SCALE GENOMIC DNA]</scope>
    <source>
        <strain evidence="2 3">NEAU-A12</strain>
    </source>
</reference>
<evidence type="ECO:0000313" key="2">
    <source>
        <dbReference type="EMBL" id="MDI6100036.1"/>
    </source>
</evidence>
<name>A0ABT6WK20_9ACTN</name>
<dbReference type="EC" id="2.8.2.-" evidence="2"/>
<dbReference type="InterPro" id="IPR027417">
    <property type="entry name" value="P-loop_NTPase"/>
</dbReference>
<dbReference type="Gene3D" id="3.40.50.300">
    <property type="entry name" value="P-loop containing nucleotide triphosphate hydrolases"/>
    <property type="match status" value="1"/>
</dbReference>
<dbReference type="PANTHER" id="PTHR12788:SF10">
    <property type="entry name" value="PROTEIN-TYROSINE SULFOTRANSFERASE"/>
    <property type="match status" value="1"/>
</dbReference>
<gene>
    <name evidence="2" type="ORF">QLQ12_15650</name>
</gene>
<protein>
    <submittedName>
        <fullName evidence="2">Sulfotransferase</fullName>
        <ecNumber evidence="2">2.8.2.-</ecNumber>
    </submittedName>
</protein>
<comment type="caution">
    <text evidence="2">The sequence shown here is derived from an EMBL/GenBank/DDBJ whole genome shotgun (WGS) entry which is preliminary data.</text>
</comment>
<accession>A0ABT6WK20</accession>
<dbReference type="GO" id="GO:0016740">
    <property type="term" value="F:transferase activity"/>
    <property type="evidence" value="ECO:0007669"/>
    <property type="project" value="UniProtKB-KW"/>
</dbReference>
<dbReference type="Pfam" id="PF13469">
    <property type="entry name" value="Sulfotransfer_3"/>
    <property type="match status" value="1"/>
</dbReference>
<dbReference type="InterPro" id="IPR026634">
    <property type="entry name" value="TPST-like"/>
</dbReference>
<evidence type="ECO:0000313" key="3">
    <source>
        <dbReference type="Proteomes" id="UP001241758"/>
    </source>
</evidence>
<sequence>MPADRPIFIVGCPRSGTTMLQLMVHAHPRIAVPPETRFLLAAYQRRAVFGDLTEPARRHGLARYIVESAQFEDLGLNGDEVTAAIVAGPPTLGSACGIVYRMYSQRFGKPRWGDKRPLYLRHLPTILRLFPDAQIINIMRDGRDCVASLKETPWKPSEFDKLIDYWTKSADASLLAERRYPKDVYHQVRYEDLVADPEPHLRRVCEFLREDYDPAMSTPNKLAPVAVPEYKTWHTLTHRAPTTERVQSWRTRLSAEELRRCEEMFGDRLARFGYQPSAPVPRLTRMRSDARLIARHRLGPAKRAARELWRRIRSAEPAEPPVAALLTAGQLGARPVS</sequence>
<organism evidence="2 3">
    <name type="scientific">Actinoplanes sandaracinus</name>
    <dbReference type="NCBI Taxonomy" id="3045177"/>
    <lineage>
        <taxon>Bacteria</taxon>
        <taxon>Bacillati</taxon>
        <taxon>Actinomycetota</taxon>
        <taxon>Actinomycetes</taxon>
        <taxon>Micromonosporales</taxon>
        <taxon>Micromonosporaceae</taxon>
        <taxon>Actinoplanes</taxon>
    </lineage>
</organism>
<proteinExistence type="predicted"/>
<dbReference type="Proteomes" id="UP001241758">
    <property type="component" value="Unassembled WGS sequence"/>
</dbReference>
<dbReference type="RefSeq" id="WP_282760596.1">
    <property type="nucleotide sequence ID" value="NZ_JASCTH010000009.1"/>
</dbReference>
<dbReference type="SUPFAM" id="SSF52540">
    <property type="entry name" value="P-loop containing nucleoside triphosphate hydrolases"/>
    <property type="match status" value="1"/>
</dbReference>
<evidence type="ECO:0000256" key="1">
    <source>
        <dbReference type="ARBA" id="ARBA00022679"/>
    </source>
</evidence>